<name>A0A2G3E426_9FIRM</name>
<dbReference type="SUPFAM" id="SSF46785">
    <property type="entry name" value="Winged helix' DNA-binding domain"/>
    <property type="match status" value="1"/>
</dbReference>
<dbReference type="PANTHER" id="PTHR24567">
    <property type="entry name" value="CRP FAMILY TRANSCRIPTIONAL REGULATORY PROTEIN"/>
    <property type="match status" value="1"/>
</dbReference>
<dbReference type="SMART" id="SM00419">
    <property type="entry name" value="HTH_CRP"/>
    <property type="match status" value="1"/>
</dbReference>
<dbReference type="InterPro" id="IPR050397">
    <property type="entry name" value="Env_Response_Regulators"/>
</dbReference>
<evidence type="ECO:0000313" key="5">
    <source>
        <dbReference type="EMBL" id="PHU38028.1"/>
    </source>
</evidence>
<sequence length="201" mass="23482">MIEKVLINYQIENIPIEVRTYEKGVLLHSPLDACEGLFFVNSGCLRVYILSPEGREVTLYRLQEGELCLFSASCVFQNINFDIYIEAEIESTIEVISIAEYRKLQDNPAFVNYVNDIMARRMNQILQLLNDILWNRMDQRILNYLKEEAQIQESRELTITHERIANHLGTAREVVSRVLKYLETNQQLVLKRGKIQLLDES</sequence>
<dbReference type="SUPFAM" id="SSF51206">
    <property type="entry name" value="cAMP-binding domain-like"/>
    <property type="match status" value="1"/>
</dbReference>
<dbReference type="GO" id="GO:0003700">
    <property type="term" value="F:DNA-binding transcription factor activity"/>
    <property type="evidence" value="ECO:0007669"/>
    <property type="project" value="TreeGrafter"/>
</dbReference>
<protein>
    <submittedName>
        <fullName evidence="5">Crp/Fnr family transcriptional regulator</fullName>
    </submittedName>
</protein>
<evidence type="ECO:0000259" key="4">
    <source>
        <dbReference type="PROSITE" id="PS51063"/>
    </source>
</evidence>
<dbReference type="EMBL" id="PDYG01000018">
    <property type="protein sequence ID" value="PHU38028.1"/>
    <property type="molecule type" value="Genomic_DNA"/>
</dbReference>
<dbReference type="InterPro" id="IPR014710">
    <property type="entry name" value="RmlC-like_jellyroll"/>
</dbReference>
<keyword evidence="2" id="KW-0238">DNA-binding</keyword>
<reference evidence="5 6" key="2">
    <citation type="submission" date="2017-10" db="EMBL/GenBank/DDBJ databases">
        <authorList>
            <person name="Banno H."/>
            <person name="Chua N.-H."/>
        </authorList>
    </citation>
    <scope>NUCLEOTIDE SEQUENCE [LARGE SCALE GENOMIC DNA]</scope>
    <source>
        <strain evidence="5 6">JK623</strain>
    </source>
</reference>
<dbReference type="GO" id="GO:0005829">
    <property type="term" value="C:cytosol"/>
    <property type="evidence" value="ECO:0007669"/>
    <property type="project" value="TreeGrafter"/>
</dbReference>
<evidence type="ECO:0000313" key="6">
    <source>
        <dbReference type="Proteomes" id="UP000224563"/>
    </source>
</evidence>
<dbReference type="PROSITE" id="PS51063">
    <property type="entry name" value="HTH_CRP_2"/>
    <property type="match status" value="1"/>
</dbReference>
<dbReference type="InterPro" id="IPR012318">
    <property type="entry name" value="HTH_CRP"/>
</dbReference>
<reference evidence="5 6" key="1">
    <citation type="submission" date="2017-10" db="EMBL/GenBank/DDBJ databases">
        <title>Resolving the taxonomy of Roseburia spp., Eubacterium rectale and Agathobacter spp. through phylogenomic analysis.</title>
        <authorList>
            <person name="Sheridan P.O."/>
            <person name="Walker A.W."/>
            <person name="Duncan S.H."/>
            <person name="Scott K.P."/>
            <person name="Toole P.W.O."/>
            <person name="Luis P."/>
            <person name="Flint H.J."/>
        </authorList>
    </citation>
    <scope>NUCLEOTIDE SEQUENCE [LARGE SCALE GENOMIC DNA]</scope>
    <source>
        <strain evidence="5 6">JK623</strain>
    </source>
</reference>
<dbReference type="Gene3D" id="2.60.120.10">
    <property type="entry name" value="Jelly Rolls"/>
    <property type="match status" value="1"/>
</dbReference>
<dbReference type="InterPro" id="IPR018490">
    <property type="entry name" value="cNMP-bd_dom_sf"/>
</dbReference>
<accession>A0A2G3E426</accession>
<dbReference type="GO" id="GO:0003677">
    <property type="term" value="F:DNA binding"/>
    <property type="evidence" value="ECO:0007669"/>
    <property type="project" value="UniProtKB-KW"/>
</dbReference>
<keyword evidence="1" id="KW-0805">Transcription regulation</keyword>
<dbReference type="InterPro" id="IPR000595">
    <property type="entry name" value="cNMP-bd_dom"/>
</dbReference>
<comment type="caution">
    <text evidence="5">The sequence shown here is derived from an EMBL/GenBank/DDBJ whole genome shotgun (WGS) entry which is preliminary data.</text>
</comment>
<dbReference type="PANTHER" id="PTHR24567:SF26">
    <property type="entry name" value="REGULATORY PROTEIN YEIL"/>
    <property type="match status" value="1"/>
</dbReference>
<evidence type="ECO:0000256" key="1">
    <source>
        <dbReference type="ARBA" id="ARBA00023015"/>
    </source>
</evidence>
<dbReference type="Pfam" id="PF00027">
    <property type="entry name" value="cNMP_binding"/>
    <property type="match status" value="1"/>
</dbReference>
<evidence type="ECO:0000256" key="2">
    <source>
        <dbReference type="ARBA" id="ARBA00023125"/>
    </source>
</evidence>
<dbReference type="InterPro" id="IPR036388">
    <property type="entry name" value="WH-like_DNA-bd_sf"/>
</dbReference>
<dbReference type="Gene3D" id="1.10.10.10">
    <property type="entry name" value="Winged helix-like DNA-binding domain superfamily/Winged helix DNA-binding domain"/>
    <property type="match status" value="1"/>
</dbReference>
<dbReference type="Proteomes" id="UP000224563">
    <property type="component" value="Unassembled WGS sequence"/>
</dbReference>
<organism evidence="5 6">
    <name type="scientific">Agathobacter ruminis</name>
    <dbReference type="NCBI Taxonomy" id="1712665"/>
    <lineage>
        <taxon>Bacteria</taxon>
        <taxon>Bacillati</taxon>
        <taxon>Bacillota</taxon>
        <taxon>Clostridia</taxon>
        <taxon>Lachnospirales</taxon>
        <taxon>Lachnospiraceae</taxon>
        <taxon>Agathobacter</taxon>
    </lineage>
</organism>
<evidence type="ECO:0000256" key="3">
    <source>
        <dbReference type="ARBA" id="ARBA00023163"/>
    </source>
</evidence>
<dbReference type="CDD" id="cd00038">
    <property type="entry name" value="CAP_ED"/>
    <property type="match status" value="1"/>
</dbReference>
<gene>
    <name evidence="5" type="ORF">CSX02_04955</name>
</gene>
<dbReference type="AlphaFoldDB" id="A0A2G3E426"/>
<dbReference type="Pfam" id="PF13545">
    <property type="entry name" value="HTH_Crp_2"/>
    <property type="match status" value="1"/>
</dbReference>
<keyword evidence="3" id="KW-0804">Transcription</keyword>
<dbReference type="RefSeq" id="WP_031543972.1">
    <property type="nucleotide sequence ID" value="NZ_JANSWH010000070.1"/>
</dbReference>
<proteinExistence type="predicted"/>
<keyword evidence="6" id="KW-1185">Reference proteome</keyword>
<feature type="domain" description="HTH crp-type" evidence="4">
    <location>
        <begin position="135"/>
        <end position="201"/>
    </location>
</feature>
<dbReference type="InterPro" id="IPR036390">
    <property type="entry name" value="WH_DNA-bd_sf"/>
</dbReference>